<reference evidence="1 2" key="1">
    <citation type="submission" date="2017-06" db="EMBL/GenBank/DDBJ databases">
        <authorList>
            <consortium name="Pathogen Informatics"/>
        </authorList>
    </citation>
    <scope>NUCLEOTIDE SEQUENCE [LARGE SCALE GENOMIC DNA]</scope>
    <source>
        <strain evidence="1 2">NCTC13490</strain>
    </source>
</reference>
<dbReference type="SUPFAM" id="SSF54427">
    <property type="entry name" value="NTF2-like"/>
    <property type="match status" value="1"/>
</dbReference>
<name>A0A239WR18_9FLAO</name>
<dbReference type="RefSeq" id="WP_157727351.1">
    <property type="nucleotide sequence ID" value="NZ_LT906465.1"/>
</dbReference>
<keyword evidence="2" id="KW-1185">Reference proteome</keyword>
<evidence type="ECO:0000313" key="1">
    <source>
        <dbReference type="EMBL" id="SNV36941.1"/>
    </source>
</evidence>
<accession>A0A239WR18</accession>
<evidence type="ECO:0000313" key="2">
    <source>
        <dbReference type="Proteomes" id="UP000215196"/>
    </source>
</evidence>
<dbReference type="Gene3D" id="3.10.450.50">
    <property type="match status" value="1"/>
</dbReference>
<dbReference type="InterPro" id="IPR032710">
    <property type="entry name" value="NTF2-like_dom_sf"/>
</dbReference>
<dbReference type="AlphaFoldDB" id="A0A239WR18"/>
<proteinExistence type="predicted"/>
<dbReference type="KEGG" id="ctak:4412677_00601"/>
<gene>
    <name evidence="1" type="ORF">SAMEA4412677_00601</name>
</gene>
<dbReference type="EMBL" id="LT906465">
    <property type="protein sequence ID" value="SNV36941.1"/>
    <property type="molecule type" value="Genomic_DNA"/>
</dbReference>
<organism evidence="1 2">
    <name type="scientific">Chryseobacterium taklimakanense</name>
    <dbReference type="NCBI Taxonomy" id="536441"/>
    <lineage>
        <taxon>Bacteria</taxon>
        <taxon>Pseudomonadati</taxon>
        <taxon>Bacteroidota</taxon>
        <taxon>Flavobacteriia</taxon>
        <taxon>Flavobacteriales</taxon>
        <taxon>Weeksellaceae</taxon>
        <taxon>Chryseobacterium group</taxon>
        <taxon>Chryseobacterium</taxon>
    </lineage>
</organism>
<protein>
    <submittedName>
        <fullName evidence="1">Uncharacterized protein</fullName>
    </submittedName>
</protein>
<dbReference type="Proteomes" id="UP000215196">
    <property type="component" value="Chromosome 1"/>
</dbReference>
<sequence length="179" mass="20401">MEKLNLRNTICVLIVMLISNFSFGQSKKDSEEITRIANGVTIYFYEQKMDLFDELWADNATFITVEGLKATGRKKIVELHAMGKFLIDPTSKTLIEKPVFGYFDSTTAVVYSIWGGLVFKNKDGKPGPTQSGYLTVVLKKLKNKWKIVSATNAYNFRGNPNYNFREYESPKSLNKDDKN</sequence>